<proteinExistence type="predicted"/>
<name>A0A9K3CS96_9EUKA</name>
<organism evidence="1 2">
    <name type="scientific">Kipferlia bialata</name>
    <dbReference type="NCBI Taxonomy" id="797122"/>
    <lineage>
        <taxon>Eukaryota</taxon>
        <taxon>Metamonada</taxon>
        <taxon>Carpediemonas-like organisms</taxon>
        <taxon>Kipferlia</taxon>
    </lineage>
</organism>
<keyword evidence="2" id="KW-1185">Reference proteome</keyword>
<dbReference type="EMBL" id="BDIP01000541">
    <property type="protein sequence ID" value="GIQ81947.1"/>
    <property type="molecule type" value="Genomic_DNA"/>
</dbReference>
<comment type="caution">
    <text evidence="1">The sequence shown here is derived from an EMBL/GenBank/DDBJ whole genome shotgun (WGS) entry which is preliminary data.</text>
</comment>
<gene>
    <name evidence="1" type="ORF">KIPB_002995</name>
</gene>
<evidence type="ECO:0000313" key="1">
    <source>
        <dbReference type="EMBL" id="GIQ81947.1"/>
    </source>
</evidence>
<protein>
    <submittedName>
        <fullName evidence="1">Uncharacterized protein</fullName>
    </submittedName>
</protein>
<dbReference type="AlphaFoldDB" id="A0A9K3CS96"/>
<sequence>MVGFSPLLTARPDLASCEDGVVVTTTGTILLPCLLGASHRGNTWLSGMLKRGSAVPLGETCLKTAMERGDLEGVRSLSPITGD</sequence>
<reference evidence="1 2" key="1">
    <citation type="journal article" date="2018" name="PLoS ONE">
        <title>The draft genome of Kipferlia bialata reveals reductive genome evolution in fornicate parasites.</title>
        <authorList>
            <person name="Tanifuji G."/>
            <person name="Takabayashi S."/>
            <person name="Kume K."/>
            <person name="Takagi M."/>
            <person name="Nakayama T."/>
            <person name="Kamikawa R."/>
            <person name="Inagaki Y."/>
            <person name="Hashimoto T."/>
        </authorList>
    </citation>
    <scope>NUCLEOTIDE SEQUENCE [LARGE SCALE GENOMIC DNA]</scope>
    <source>
        <strain evidence="1">NY0173</strain>
    </source>
</reference>
<evidence type="ECO:0000313" key="2">
    <source>
        <dbReference type="Proteomes" id="UP000265618"/>
    </source>
</evidence>
<dbReference type="Proteomes" id="UP000265618">
    <property type="component" value="Unassembled WGS sequence"/>
</dbReference>
<accession>A0A9K3CS96</accession>